<evidence type="ECO:0000313" key="2">
    <source>
        <dbReference type="Proteomes" id="UP001470230"/>
    </source>
</evidence>
<evidence type="ECO:0000313" key="1">
    <source>
        <dbReference type="EMBL" id="KAK8864786.1"/>
    </source>
</evidence>
<proteinExistence type="predicted"/>
<dbReference type="SMART" id="SM00248">
    <property type="entry name" value="ANK"/>
    <property type="match status" value="3"/>
</dbReference>
<dbReference type="InterPro" id="IPR032675">
    <property type="entry name" value="LRR_dom_sf"/>
</dbReference>
<sequence length="595" mass="69134">MDIEIYIGKKGELQNLLLELLENVDDDDENFNYLIEFINKGKYQNNPEEFKQFLRLILNVSNNHHRTENFFTKIKKIILHFKDTIKQTLSNYEIFNIFESSNLILHFLLKENLITIDKTIVDYLKYIDFQKGTKKCQFFSPEIKKIDSKAIENDEIIDIKRQIGENDSYICSLIRKDSICEFIQFVTQSNLPVFSCKIEESIYETNNFLIDNKDTSLIEYAAFFGSLKIFEYLRFRGCDLKPSLWLYAIHGGNADLIHLIEESHVEPENKKYEECFKEAIKCHHNNIANYIQINFLSDSKLTEEMIDSVINYQNYSFFPTGLDLNYCFYYLCSYKYHDLVNLLIKTNQESIEKEIRISKKKKIFLNDVFYFNFFFIYNDLDLRKAAEENKVDVVYYLLSKQDKIDDDCFKFCKKMRLIAIPDSINSIGSNCFYQCVSLEGVSIPSSVKTIGNDCFSGCSSLKEIFIPSSVTEIGSWSFNQCTSLINVSFSLFANLKSIEDYVFQNCSSLERMLIPPSVTSIGNWSFNCCSSLNKVFIPSSVTSINSYAFLGCGKLIEVAIPDSVINVGWKAFNYEKISIPPSLNAYKLMFKDNFI</sequence>
<accession>A0ABR2IKC2</accession>
<comment type="caution">
    <text evidence="1">The sequence shown here is derived from an EMBL/GenBank/DDBJ whole genome shotgun (WGS) entry which is preliminary data.</text>
</comment>
<reference evidence="1 2" key="1">
    <citation type="submission" date="2024-04" db="EMBL/GenBank/DDBJ databases">
        <title>Tritrichomonas musculus Genome.</title>
        <authorList>
            <person name="Alves-Ferreira E."/>
            <person name="Grigg M."/>
            <person name="Lorenzi H."/>
            <person name="Galac M."/>
        </authorList>
    </citation>
    <scope>NUCLEOTIDE SEQUENCE [LARGE SCALE GENOMIC DNA]</scope>
    <source>
        <strain evidence="1 2">EAF2021</strain>
    </source>
</reference>
<gene>
    <name evidence="1" type="ORF">M9Y10_010311</name>
</gene>
<dbReference type="InterPro" id="IPR002110">
    <property type="entry name" value="Ankyrin_rpt"/>
</dbReference>
<dbReference type="SUPFAM" id="SSF52058">
    <property type="entry name" value="L domain-like"/>
    <property type="match status" value="1"/>
</dbReference>
<keyword evidence="2" id="KW-1185">Reference proteome</keyword>
<protein>
    <submittedName>
        <fullName evidence="1">Uncharacterized protein</fullName>
    </submittedName>
</protein>
<name>A0ABR2IKC2_9EUKA</name>
<dbReference type="SUPFAM" id="SSF48403">
    <property type="entry name" value="Ankyrin repeat"/>
    <property type="match status" value="1"/>
</dbReference>
<dbReference type="Proteomes" id="UP001470230">
    <property type="component" value="Unassembled WGS sequence"/>
</dbReference>
<dbReference type="InterPro" id="IPR026906">
    <property type="entry name" value="LRR_5"/>
</dbReference>
<dbReference type="Pfam" id="PF13306">
    <property type="entry name" value="LRR_5"/>
    <property type="match status" value="1"/>
</dbReference>
<dbReference type="PANTHER" id="PTHR45661">
    <property type="entry name" value="SURFACE ANTIGEN"/>
    <property type="match status" value="1"/>
</dbReference>
<organism evidence="1 2">
    <name type="scientific">Tritrichomonas musculus</name>
    <dbReference type="NCBI Taxonomy" id="1915356"/>
    <lineage>
        <taxon>Eukaryota</taxon>
        <taxon>Metamonada</taxon>
        <taxon>Parabasalia</taxon>
        <taxon>Tritrichomonadida</taxon>
        <taxon>Tritrichomonadidae</taxon>
        <taxon>Tritrichomonas</taxon>
    </lineage>
</organism>
<dbReference type="InterPro" id="IPR053139">
    <property type="entry name" value="Surface_bspA-like"/>
</dbReference>
<dbReference type="EMBL" id="JAPFFF010000016">
    <property type="protein sequence ID" value="KAK8864786.1"/>
    <property type="molecule type" value="Genomic_DNA"/>
</dbReference>
<dbReference type="InterPro" id="IPR036770">
    <property type="entry name" value="Ankyrin_rpt-contain_sf"/>
</dbReference>
<dbReference type="PANTHER" id="PTHR45661:SF3">
    <property type="entry name" value="IG-LIKE DOMAIN-CONTAINING PROTEIN"/>
    <property type="match status" value="1"/>
</dbReference>
<dbReference type="Gene3D" id="3.80.10.10">
    <property type="entry name" value="Ribonuclease Inhibitor"/>
    <property type="match status" value="2"/>
</dbReference>